<dbReference type="InterPro" id="IPR036962">
    <property type="entry name" value="Glyco_hydro_3_N_sf"/>
</dbReference>
<sequence>MAALLANLAAGASLSSHAAFMDINNVATSKTKAMVSDMSFNEDPDEMSATGTDCIRVTQSQRVVACFKHFITYSTVL</sequence>
<proteinExistence type="predicted"/>
<dbReference type="GO" id="GO:0005975">
    <property type="term" value="P:carbohydrate metabolic process"/>
    <property type="evidence" value="ECO:0007669"/>
    <property type="project" value="InterPro"/>
</dbReference>
<dbReference type="AlphaFoldDB" id="W4H1G3"/>
<protein>
    <submittedName>
        <fullName evidence="1">Uncharacterized protein</fullName>
    </submittedName>
</protein>
<reference evidence="1" key="1">
    <citation type="submission" date="2013-12" db="EMBL/GenBank/DDBJ databases">
        <title>The Genome Sequence of Aphanomyces astaci APO3.</title>
        <authorList>
            <consortium name="The Broad Institute Genomics Platform"/>
            <person name="Russ C."/>
            <person name="Tyler B."/>
            <person name="van West P."/>
            <person name="Dieguez-Uribeondo J."/>
            <person name="Young S.K."/>
            <person name="Zeng Q."/>
            <person name="Gargeya S."/>
            <person name="Fitzgerald M."/>
            <person name="Abouelleil A."/>
            <person name="Alvarado L."/>
            <person name="Chapman S.B."/>
            <person name="Gainer-Dewar J."/>
            <person name="Goldberg J."/>
            <person name="Griggs A."/>
            <person name="Gujja S."/>
            <person name="Hansen M."/>
            <person name="Howarth C."/>
            <person name="Imamovic A."/>
            <person name="Ireland A."/>
            <person name="Larimer J."/>
            <person name="McCowan C."/>
            <person name="Murphy C."/>
            <person name="Pearson M."/>
            <person name="Poon T.W."/>
            <person name="Priest M."/>
            <person name="Roberts A."/>
            <person name="Saif S."/>
            <person name="Shea T."/>
            <person name="Sykes S."/>
            <person name="Wortman J."/>
            <person name="Nusbaum C."/>
            <person name="Birren B."/>
        </authorList>
    </citation>
    <scope>NUCLEOTIDE SEQUENCE [LARGE SCALE GENOMIC DNA]</scope>
    <source>
        <strain evidence="1">APO3</strain>
    </source>
</reference>
<organism evidence="1">
    <name type="scientific">Aphanomyces astaci</name>
    <name type="common">Crayfish plague agent</name>
    <dbReference type="NCBI Taxonomy" id="112090"/>
    <lineage>
        <taxon>Eukaryota</taxon>
        <taxon>Sar</taxon>
        <taxon>Stramenopiles</taxon>
        <taxon>Oomycota</taxon>
        <taxon>Saprolegniomycetes</taxon>
        <taxon>Saprolegniales</taxon>
        <taxon>Verrucalvaceae</taxon>
        <taxon>Aphanomyces</taxon>
    </lineage>
</organism>
<dbReference type="RefSeq" id="XP_009824214.1">
    <property type="nucleotide sequence ID" value="XM_009825912.1"/>
</dbReference>
<gene>
    <name evidence="1" type="ORF">H257_02331</name>
</gene>
<dbReference type="VEuPathDB" id="FungiDB:H257_02331"/>
<dbReference type="EMBL" id="KI913117">
    <property type="protein sequence ID" value="ETV85742.1"/>
    <property type="molecule type" value="Genomic_DNA"/>
</dbReference>
<name>W4H1G3_APHAT</name>
<dbReference type="Gene3D" id="3.20.20.300">
    <property type="entry name" value="Glycoside hydrolase, family 3, N-terminal domain"/>
    <property type="match status" value="1"/>
</dbReference>
<dbReference type="GO" id="GO:0004553">
    <property type="term" value="F:hydrolase activity, hydrolyzing O-glycosyl compounds"/>
    <property type="evidence" value="ECO:0007669"/>
    <property type="project" value="InterPro"/>
</dbReference>
<evidence type="ECO:0000313" key="1">
    <source>
        <dbReference type="EMBL" id="ETV85742.1"/>
    </source>
</evidence>
<accession>W4H1G3</accession>
<dbReference type="GeneID" id="20804327"/>